<organism evidence="1 2">
    <name type="scientific">Hirsutella minnesotensis 3608</name>
    <dbReference type="NCBI Taxonomy" id="1043627"/>
    <lineage>
        <taxon>Eukaryota</taxon>
        <taxon>Fungi</taxon>
        <taxon>Dikarya</taxon>
        <taxon>Ascomycota</taxon>
        <taxon>Pezizomycotina</taxon>
        <taxon>Sordariomycetes</taxon>
        <taxon>Hypocreomycetidae</taxon>
        <taxon>Hypocreales</taxon>
        <taxon>Ophiocordycipitaceae</taxon>
        <taxon>Hirsutella</taxon>
    </lineage>
</organism>
<dbReference type="EMBL" id="KQ030634">
    <property type="protein sequence ID" value="KJZ70294.1"/>
    <property type="molecule type" value="Genomic_DNA"/>
</dbReference>
<dbReference type="Proteomes" id="UP000054481">
    <property type="component" value="Unassembled WGS sequence"/>
</dbReference>
<accession>A0A0F8A2F3</accession>
<evidence type="ECO:0000313" key="1">
    <source>
        <dbReference type="EMBL" id="KJZ70294.1"/>
    </source>
</evidence>
<reference evidence="1 2" key="1">
    <citation type="journal article" date="2014" name="Genome Biol. Evol.">
        <title>Comparative genomics and transcriptomics analyses reveal divergent lifestyle features of nematode endoparasitic fungus Hirsutella minnesotensis.</title>
        <authorList>
            <person name="Lai Y."/>
            <person name="Liu K."/>
            <person name="Zhang X."/>
            <person name="Zhang X."/>
            <person name="Li K."/>
            <person name="Wang N."/>
            <person name="Shu C."/>
            <person name="Wu Y."/>
            <person name="Wang C."/>
            <person name="Bushley K.E."/>
            <person name="Xiang M."/>
            <person name="Liu X."/>
        </authorList>
    </citation>
    <scope>NUCLEOTIDE SEQUENCE [LARGE SCALE GENOMIC DNA]</scope>
    <source>
        <strain evidence="1 2">3608</strain>
    </source>
</reference>
<name>A0A0F8A2F3_9HYPO</name>
<keyword evidence="2" id="KW-1185">Reference proteome</keyword>
<gene>
    <name evidence="1" type="ORF">HIM_10301</name>
</gene>
<dbReference type="OrthoDB" id="4921852at2759"/>
<proteinExistence type="predicted"/>
<dbReference type="AlphaFoldDB" id="A0A0F8A2F3"/>
<evidence type="ECO:0000313" key="2">
    <source>
        <dbReference type="Proteomes" id="UP000054481"/>
    </source>
</evidence>
<protein>
    <submittedName>
        <fullName evidence="1">Uncharacterized protein</fullName>
    </submittedName>
</protein>
<sequence>MVEPLCLQALLRVTSFTHETTEDEEQRRRQWLRSSLTPQLEAYHVSRVRNLSSELWYYIADDLLQTYASAKARGTLPGYIGTSISSITTTERMWCGFTEYEGICYVSWLSNSPKEHGAVLLTSDGDSAPECLLVAENHLGITKLSLAKFCDKVVEERPGTWWRTIRLDSRGMNVDVETDGVKLRWLARGKLGRVAWNVPEPKKPRFHYFTNGVIRPVPDRMASFLANHPEATGYSFVWDCGLVYIHAHIAGEGLACYRSFPHGSRLYMPVDSDEFITEIWQRKGYLPREWAIGFVTNKDRIFVAGAYLKAGQRPYHLIERPSRQLSRIYFETSADGIGALAFATDVPKEENSSFVCPQPSPNRVYVSTESFFFSSHCLSHLEEITPCLATDAMGVTGLILHFPGGHRGSVGEVRLDSLGTRFAVVDTSSWFLAFGKRQNVYPYVLTVGMCRPEGADVQHVLELSRVGRSPATV</sequence>